<comment type="caution">
    <text evidence="7">Lacks conserved residue(s) required for the propagation of feature annotation.</text>
</comment>
<feature type="transmembrane region" description="Helical" evidence="10">
    <location>
        <begin position="69"/>
        <end position="92"/>
    </location>
</feature>
<dbReference type="Proteomes" id="UP000261540">
    <property type="component" value="Unplaced"/>
</dbReference>
<dbReference type="SUPFAM" id="SSF57424">
    <property type="entry name" value="LDL receptor-like module"/>
    <property type="match status" value="1"/>
</dbReference>
<dbReference type="SMART" id="SM00202">
    <property type="entry name" value="SR"/>
    <property type="match status" value="1"/>
</dbReference>
<dbReference type="SMART" id="SM00020">
    <property type="entry name" value="Tryp_SPc"/>
    <property type="match status" value="1"/>
</dbReference>
<accession>A0A3B3SPN6</accession>
<keyword evidence="1 8" id="KW-0645">Protease</keyword>
<evidence type="ECO:0000259" key="11">
    <source>
        <dbReference type="PROSITE" id="PS50240"/>
    </source>
</evidence>
<dbReference type="PROSITE" id="PS50287">
    <property type="entry name" value="SRCR_2"/>
    <property type="match status" value="1"/>
</dbReference>
<dbReference type="SUPFAM" id="SSF50494">
    <property type="entry name" value="Trypsin-like serine proteases"/>
    <property type="match status" value="1"/>
</dbReference>
<dbReference type="Pfam" id="PF15494">
    <property type="entry name" value="SRCR_2"/>
    <property type="match status" value="1"/>
</dbReference>
<name>A0A3B3SPN6_9TELE</name>
<dbReference type="PROSITE" id="PS00134">
    <property type="entry name" value="TRYPSIN_HIS"/>
    <property type="match status" value="1"/>
</dbReference>
<dbReference type="SUPFAM" id="SSF56487">
    <property type="entry name" value="SRCR-like"/>
    <property type="match status" value="1"/>
</dbReference>
<reference evidence="13" key="2">
    <citation type="submission" date="2025-09" db="UniProtKB">
        <authorList>
            <consortium name="Ensembl"/>
        </authorList>
    </citation>
    <scope>IDENTIFICATION</scope>
</reference>
<dbReference type="InterPro" id="IPR001190">
    <property type="entry name" value="SRCR"/>
</dbReference>
<dbReference type="GO" id="GO:0006508">
    <property type="term" value="P:proteolysis"/>
    <property type="evidence" value="ECO:0007669"/>
    <property type="project" value="UniProtKB-KW"/>
</dbReference>
<proteinExistence type="predicted"/>
<keyword evidence="10" id="KW-0812">Transmembrane</keyword>
<evidence type="ECO:0000256" key="2">
    <source>
        <dbReference type="ARBA" id="ARBA00022801"/>
    </source>
</evidence>
<feature type="disulfide bond" evidence="6">
    <location>
        <begin position="114"/>
        <end position="129"/>
    </location>
</feature>
<keyword evidence="10" id="KW-0472">Membrane</keyword>
<evidence type="ECO:0000256" key="5">
    <source>
        <dbReference type="ARBA" id="ARBA00023180"/>
    </source>
</evidence>
<dbReference type="Pfam" id="PF00089">
    <property type="entry name" value="Trypsin"/>
    <property type="match status" value="1"/>
</dbReference>
<dbReference type="InterPro" id="IPR002172">
    <property type="entry name" value="LDrepeatLR_classA_rpt"/>
</dbReference>
<dbReference type="InterPro" id="IPR001254">
    <property type="entry name" value="Trypsin_dom"/>
</dbReference>
<evidence type="ECO:0000256" key="7">
    <source>
        <dbReference type="PROSITE-ProRule" id="PRU00196"/>
    </source>
</evidence>
<keyword evidence="3 8" id="KW-0720">Serine protease</keyword>
<dbReference type="PROSITE" id="PS50240">
    <property type="entry name" value="TRYPSIN_DOM"/>
    <property type="match status" value="1"/>
</dbReference>
<dbReference type="InterPro" id="IPR036772">
    <property type="entry name" value="SRCR-like_dom_sf"/>
</dbReference>
<feature type="domain" description="SRCR" evidence="12">
    <location>
        <begin position="139"/>
        <end position="227"/>
    </location>
</feature>
<dbReference type="STRING" id="1676925.ENSPKIP00000032308"/>
<dbReference type="PANTHER" id="PTHR24252:SF30">
    <property type="entry name" value="TRANSMEMBRANE SERINE PROTEASE 2"/>
    <property type="match status" value="1"/>
</dbReference>
<dbReference type="Gene3D" id="2.40.10.10">
    <property type="entry name" value="Trypsin-like serine proteases"/>
    <property type="match status" value="2"/>
</dbReference>
<dbReference type="PANTHER" id="PTHR24252">
    <property type="entry name" value="ACROSIN-RELATED"/>
    <property type="match status" value="1"/>
</dbReference>
<evidence type="ECO:0000256" key="4">
    <source>
        <dbReference type="ARBA" id="ARBA00023157"/>
    </source>
</evidence>
<feature type="domain" description="Peptidase S1" evidence="11">
    <location>
        <begin position="241"/>
        <end position="472"/>
    </location>
</feature>
<dbReference type="OrthoDB" id="546450at2759"/>
<dbReference type="InterPro" id="IPR009003">
    <property type="entry name" value="Peptidase_S1_PA"/>
</dbReference>
<evidence type="ECO:0000256" key="10">
    <source>
        <dbReference type="SAM" id="Phobius"/>
    </source>
</evidence>
<organism evidence="13 14">
    <name type="scientific">Paramormyrops kingsleyae</name>
    <dbReference type="NCBI Taxonomy" id="1676925"/>
    <lineage>
        <taxon>Eukaryota</taxon>
        <taxon>Metazoa</taxon>
        <taxon>Chordata</taxon>
        <taxon>Craniata</taxon>
        <taxon>Vertebrata</taxon>
        <taxon>Euteleostomi</taxon>
        <taxon>Actinopterygii</taxon>
        <taxon>Neopterygii</taxon>
        <taxon>Teleostei</taxon>
        <taxon>Osteoglossocephala</taxon>
        <taxon>Osteoglossomorpha</taxon>
        <taxon>Osteoglossiformes</taxon>
        <taxon>Mormyridae</taxon>
        <taxon>Paramormyrops</taxon>
    </lineage>
</organism>
<dbReference type="InterPro" id="IPR036055">
    <property type="entry name" value="LDL_receptor-like_sf"/>
</dbReference>
<dbReference type="GeneTree" id="ENSGT00940000155207"/>
<dbReference type="InterPro" id="IPR033116">
    <property type="entry name" value="TRYPSIN_SER"/>
</dbReference>
<feature type="disulfide bond" evidence="7">
    <location>
        <begin position="217"/>
        <end position="227"/>
    </location>
</feature>
<evidence type="ECO:0000313" key="13">
    <source>
        <dbReference type="Ensembl" id="ENSPKIP00000032308.1"/>
    </source>
</evidence>
<evidence type="ECO:0000256" key="3">
    <source>
        <dbReference type="ARBA" id="ARBA00022825"/>
    </source>
</evidence>
<reference evidence="13" key="1">
    <citation type="submission" date="2025-08" db="UniProtKB">
        <authorList>
            <consortium name="Ensembl"/>
        </authorList>
    </citation>
    <scope>IDENTIFICATION</scope>
</reference>
<keyword evidence="10" id="KW-1133">Transmembrane helix</keyword>
<dbReference type="GO" id="GO:0016020">
    <property type="term" value="C:membrane"/>
    <property type="evidence" value="ECO:0007669"/>
    <property type="project" value="InterPro"/>
</dbReference>
<dbReference type="PROSITE" id="PS50068">
    <property type="entry name" value="LDLRA_2"/>
    <property type="match status" value="1"/>
</dbReference>
<evidence type="ECO:0000256" key="8">
    <source>
        <dbReference type="RuleBase" id="RU363034"/>
    </source>
</evidence>
<dbReference type="CDD" id="cd00190">
    <property type="entry name" value="Tryp_SPc"/>
    <property type="match status" value="1"/>
</dbReference>
<dbReference type="AlphaFoldDB" id="A0A3B3SPN6"/>
<dbReference type="GO" id="GO:0004252">
    <property type="term" value="F:serine-type endopeptidase activity"/>
    <property type="evidence" value="ECO:0007669"/>
    <property type="project" value="InterPro"/>
</dbReference>
<dbReference type="Gene3D" id="4.10.400.10">
    <property type="entry name" value="Low-density Lipoprotein Receptor"/>
    <property type="match status" value="1"/>
</dbReference>
<dbReference type="Ensembl" id="ENSPKIT00000013167.1">
    <property type="protein sequence ID" value="ENSPKIP00000032308.1"/>
    <property type="gene ID" value="ENSPKIG00000012462.1"/>
</dbReference>
<keyword evidence="5" id="KW-0325">Glycoprotein</keyword>
<dbReference type="PROSITE" id="PS00135">
    <property type="entry name" value="TRYPSIN_SER"/>
    <property type="match status" value="1"/>
</dbReference>
<evidence type="ECO:0000256" key="9">
    <source>
        <dbReference type="SAM" id="MobiDB-lite"/>
    </source>
</evidence>
<sequence>MATQEKHGYQPAAGLPPPYFPPESGGYPSFPPQPTNFFPVNTPQTMPAPIPVAQSSRTARRRKVTRKRCCLCILAVIVIFLAATAILLWYFLSKTCVFRVACGDGSCISTSQWCDGVEDCSSGQDEGQCARLYGPDSVLQVYSSRSHSWDMVCAEGWDDSFGRDACQQIGYDSGLYVSSGNTSLSGSPSKAFFRLPVSGFASVKNPLHKLLVSNISCSNSLVVTLQCIKCGTLVDHPGNRIVGGTVARKGSWPWQVSLQINGHHVCGGSIITPYWIVTAAHCVEKYSEPSYWTVYAGYLTQDEMALADGKAVSVVVSNNYDSTTKNNDIAMMKLMSPVTLSDVVRPVCLPSPGLSFSAPQACWITGWGSLYEGGEVSQNLMEAEISLIDRTTCNQPSIYGGVITDTMICAGYLDGGVDSCQGDSGGPLVAQENSRWWLVGDTSWGAGCAMAEKPGVYGNVTSFLGWIYEQMKKYK</sequence>
<dbReference type="SMART" id="SM00192">
    <property type="entry name" value="LDLa"/>
    <property type="match status" value="1"/>
</dbReference>
<dbReference type="FunFam" id="2.40.10.10:FF:000003">
    <property type="entry name" value="Transmembrane serine protease 3"/>
    <property type="match status" value="1"/>
</dbReference>
<evidence type="ECO:0000313" key="14">
    <source>
        <dbReference type="Proteomes" id="UP000261540"/>
    </source>
</evidence>
<keyword evidence="14" id="KW-1185">Reference proteome</keyword>
<feature type="disulfide bond" evidence="6">
    <location>
        <begin position="102"/>
        <end position="120"/>
    </location>
</feature>
<protein>
    <submittedName>
        <fullName evidence="13">Transmembrane serine protease 2</fullName>
    </submittedName>
</protein>
<dbReference type="CDD" id="cd00112">
    <property type="entry name" value="LDLa"/>
    <property type="match status" value="1"/>
</dbReference>
<dbReference type="InterPro" id="IPR043504">
    <property type="entry name" value="Peptidase_S1_PA_chymotrypsin"/>
</dbReference>
<feature type="region of interest" description="Disordered" evidence="9">
    <location>
        <begin position="1"/>
        <end position="20"/>
    </location>
</feature>
<keyword evidence="4 7" id="KW-1015">Disulfide bond</keyword>
<dbReference type="InterPro" id="IPR001314">
    <property type="entry name" value="Peptidase_S1A"/>
</dbReference>
<evidence type="ECO:0000256" key="6">
    <source>
        <dbReference type="PROSITE-ProRule" id="PRU00124"/>
    </source>
</evidence>
<dbReference type="PRINTS" id="PR00722">
    <property type="entry name" value="CHYMOTRYPSIN"/>
</dbReference>
<dbReference type="InterPro" id="IPR018114">
    <property type="entry name" value="TRYPSIN_HIS"/>
</dbReference>
<evidence type="ECO:0000259" key="12">
    <source>
        <dbReference type="PROSITE" id="PS50287"/>
    </source>
</evidence>
<dbReference type="Gene3D" id="3.10.250.10">
    <property type="entry name" value="SRCR-like domain"/>
    <property type="match status" value="1"/>
</dbReference>
<keyword evidence="2 8" id="KW-0378">Hydrolase</keyword>
<evidence type="ECO:0000256" key="1">
    <source>
        <dbReference type="ARBA" id="ARBA00022670"/>
    </source>
</evidence>
<gene>
    <name evidence="13" type="primary">TMPRSS2</name>
</gene>